<dbReference type="PROSITE" id="PS50222">
    <property type="entry name" value="EF_HAND_2"/>
    <property type="match status" value="4"/>
</dbReference>
<evidence type="ECO:0000259" key="10">
    <source>
        <dbReference type="PROSITE" id="PS50011"/>
    </source>
</evidence>
<dbReference type="AlphaFoldDB" id="A0A5J4YP23"/>
<name>A0A5J4YP23_PORPP</name>
<dbReference type="Gene3D" id="3.30.200.20">
    <property type="entry name" value="Phosphorylase Kinase, domain 1"/>
    <property type="match status" value="1"/>
</dbReference>
<dbReference type="PROSITE" id="PS50011">
    <property type="entry name" value="PROTEIN_KINASE_DOM"/>
    <property type="match status" value="1"/>
</dbReference>
<dbReference type="OrthoDB" id="2813at2759"/>
<keyword evidence="5 12" id="KW-0418">Kinase</keyword>
<dbReference type="InterPro" id="IPR011009">
    <property type="entry name" value="Kinase-like_dom_sf"/>
</dbReference>
<keyword evidence="6" id="KW-0106">Calcium</keyword>
<evidence type="ECO:0000256" key="5">
    <source>
        <dbReference type="ARBA" id="ARBA00022777"/>
    </source>
</evidence>
<feature type="region of interest" description="Disordered" evidence="9">
    <location>
        <begin position="1"/>
        <end position="74"/>
    </location>
</feature>
<dbReference type="FunFam" id="1.10.510.10:FF:000571">
    <property type="entry name" value="Maternal embryonic leucine zipper kinase"/>
    <property type="match status" value="1"/>
</dbReference>
<dbReference type="GO" id="GO:0004674">
    <property type="term" value="F:protein serine/threonine kinase activity"/>
    <property type="evidence" value="ECO:0007669"/>
    <property type="project" value="UniProtKB-KW"/>
</dbReference>
<dbReference type="CDD" id="cd00051">
    <property type="entry name" value="EFh"/>
    <property type="match status" value="2"/>
</dbReference>
<keyword evidence="13" id="KW-1185">Reference proteome</keyword>
<dbReference type="PROSITE" id="PS00107">
    <property type="entry name" value="PROTEIN_KINASE_ATP"/>
    <property type="match status" value="1"/>
</dbReference>
<dbReference type="FunFam" id="3.30.200.20:FF:000042">
    <property type="entry name" value="Aurora kinase A"/>
    <property type="match status" value="1"/>
</dbReference>
<dbReference type="InterPro" id="IPR002048">
    <property type="entry name" value="EF_hand_dom"/>
</dbReference>
<evidence type="ECO:0000256" key="2">
    <source>
        <dbReference type="ARBA" id="ARBA00022679"/>
    </source>
</evidence>
<dbReference type="Pfam" id="PF00069">
    <property type="entry name" value="Pkinase"/>
    <property type="match status" value="1"/>
</dbReference>
<sequence length="560" mass="62219">MGNCLPFANGPDGGKPRQSPSMMSNQANGSSENGHRDKSAAASESASAAAANGGEAEKQMASKTGKRVSDVTSSVVKRASQRLQVVVRNRVLDDSLPGMKERFSVGRVLGQGAYGTVYLIEDKTTKERFAMKSMVKAKMTRHDREYVKKEADIMKACKEHPNVVQYICAFEDDVHVHLVLALCSGGELFDRIVAKGHYSEKDARNVVRTMLDTLVYLHSKCIIHRDLKPENYLLHDPSDAALLKLTDFGVSDFFEPGQFLTEKVGSPTYVAPEVIMGRYNEKCDIWSLGVIVYILLCGRTPFYGKNEKEEFERARCGKFTMQSEPWPRISKEAKDLVKRMLTVNIDMRPSAAELLNHPWIAVEGVASDVPLGEYVFKGLQEYAEMNKLKRRALQVMASNLSEADVAHLKKIFAQIDTDSSGSVSPAEMKEAMRKAGTNVSDEELDLIITSYDVDGDGEIDLSEFISAMTDISKLNTEENIRKAFAEFDKDGSGSITADEVLHALRDVAHMDLEEAKRVVKEADTNGDGEISWEEFYNFMMKNDAAMAKAHSGIRNRSYGR</sequence>
<dbReference type="EMBL" id="VRMN01000008">
    <property type="protein sequence ID" value="KAA8493066.1"/>
    <property type="molecule type" value="Genomic_DNA"/>
</dbReference>
<feature type="compositionally biased region" description="Polar residues" evidence="9">
    <location>
        <begin position="18"/>
        <end position="32"/>
    </location>
</feature>
<keyword evidence="4 8" id="KW-0547">Nucleotide-binding</keyword>
<organism evidence="12 13">
    <name type="scientific">Porphyridium purpureum</name>
    <name type="common">Red alga</name>
    <name type="synonym">Porphyridium cruentum</name>
    <dbReference type="NCBI Taxonomy" id="35688"/>
    <lineage>
        <taxon>Eukaryota</taxon>
        <taxon>Rhodophyta</taxon>
        <taxon>Bangiophyceae</taxon>
        <taxon>Porphyridiales</taxon>
        <taxon>Porphyridiaceae</taxon>
        <taxon>Porphyridium</taxon>
    </lineage>
</organism>
<feature type="domain" description="EF-hand" evidence="11">
    <location>
        <begin position="511"/>
        <end position="545"/>
    </location>
</feature>
<evidence type="ECO:0000313" key="12">
    <source>
        <dbReference type="EMBL" id="KAA8493066.1"/>
    </source>
</evidence>
<dbReference type="Gene3D" id="1.10.238.10">
    <property type="entry name" value="EF-hand"/>
    <property type="match status" value="1"/>
</dbReference>
<proteinExistence type="predicted"/>
<dbReference type="InterPro" id="IPR017441">
    <property type="entry name" value="Protein_kinase_ATP_BS"/>
</dbReference>
<dbReference type="Proteomes" id="UP000324585">
    <property type="component" value="Unassembled WGS sequence"/>
</dbReference>
<dbReference type="OMA" id="YGESDHE"/>
<dbReference type="InterPro" id="IPR000719">
    <property type="entry name" value="Prot_kinase_dom"/>
</dbReference>
<dbReference type="Gene3D" id="1.10.510.10">
    <property type="entry name" value="Transferase(Phosphotransferase) domain 1"/>
    <property type="match status" value="1"/>
</dbReference>
<dbReference type="InterPro" id="IPR011992">
    <property type="entry name" value="EF-hand-dom_pair"/>
</dbReference>
<evidence type="ECO:0000256" key="4">
    <source>
        <dbReference type="ARBA" id="ARBA00022741"/>
    </source>
</evidence>
<feature type="compositionally biased region" description="Low complexity" evidence="9">
    <location>
        <begin position="40"/>
        <end position="54"/>
    </location>
</feature>
<evidence type="ECO:0000256" key="7">
    <source>
        <dbReference type="ARBA" id="ARBA00022840"/>
    </source>
</evidence>
<dbReference type="SUPFAM" id="SSF47473">
    <property type="entry name" value="EF-hand"/>
    <property type="match status" value="1"/>
</dbReference>
<dbReference type="PANTHER" id="PTHR24349">
    <property type="entry name" value="SERINE/THREONINE-PROTEIN KINASE"/>
    <property type="match status" value="1"/>
</dbReference>
<dbReference type="SMART" id="SM00220">
    <property type="entry name" value="S_TKc"/>
    <property type="match status" value="1"/>
</dbReference>
<keyword evidence="1" id="KW-0723">Serine/threonine-protein kinase</keyword>
<dbReference type="CDD" id="cd05117">
    <property type="entry name" value="STKc_CAMK"/>
    <property type="match status" value="1"/>
</dbReference>
<dbReference type="Pfam" id="PF13499">
    <property type="entry name" value="EF-hand_7"/>
    <property type="match status" value="2"/>
</dbReference>
<feature type="domain" description="Protein kinase" evidence="10">
    <location>
        <begin position="103"/>
        <end position="360"/>
    </location>
</feature>
<gene>
    <name evidence="12" type="ORF">FVE85_9338</name>
</gene>
<feature type="domain" description="EF-hand" evidence="11">
    <location>
        <begin position="475"/>
        <end position="510"/>
    </location>
</feature>
<accession>A0A5J4YP23</accession>
<dbReference type="PROSITE" id="PS00108">
    <property type="entry name" value="PROTEIN_KINASE_ST"/>
    <property type="match status" value="1"/>
</dbReference>
<protein>
    <submittedName>
        <fullName evidence="12">Calcium-dependent protein kinase 10</fullName>
    </submittedName>
</protein>
<evidence type="ECO:0000256" key="8">
    <source>
        <dbReference type="PROSITE-ProRule" id="PRU10141"/>
    </source>
</evidence>
<dbReference type="FunFam" id="1.10.238.10:FF:000003">
    <property type="entry name" value="Calmodulin A"/>
    <property type="match status" value="1"/>
</dbReference>
<dbReference type="InterPro" id="IPR050205">
    <property type="entry name" value="CDPK_Ser/Thr_kinases"/>
</dbReference>
<reference evidence="13" key="1">
    <citation type="journal article" date="2019" name="Nat. Commun.">
        <title>Expansion of phycobilisome linker gene families in mesophilic red algae.</title>
        <authorList>
            <person name="Lee J."/>
            <person name="Kim D."/>
            <person name="Bhattacharya D."/>
            <person name="Yoon H.S."/>
        </authorList>
    </citation>
    <scope>NUCLEOTIDE SEQUENCE [LARGE SCALE GENOMIC DNA]</scope>
    <source>
        <strain evidence="13">CCMP 1328</strain>
    </source>
</reference>
<evidence type="ECO:0000259" key="11">
    <source>
        <dbReference type="PROSITE" id="PS50222"/>
    </source>
</evidence>
<keyword evidence="3" id="KW-0677">Repeat</keyword>
<comment type="caution">
    <text evidence="12">The sequence shown here is derived from an EMBL/GenBank/DDBJ whole genome shotgun (WGS) entry which is preliminary data.</text>
</comment>
<evidence type="ECO:0000256" key="6">
    <source>
        <dbReference type="ARBA" id="ARBA00022837"/>
    </source>
</evidence>
<dbReference type="InterPro" id="IPR008271">
    <property type="entry name" value="Ser/Thr_kinase_AS"/>
</dbReference>
<dbReference type="GO" id="GO:0005524">
    <property type="term" value="F:ATP binding"/>
    <property type="evidence" value="ECO:0007669"/>
    <property type="project" value="UniProtKB-UniRule"/>
</dbReference>
<evidence type="ECO:0000256" key="1">
    <source>
        <dbReference type="ARBA" id="ARBA00022527"/>
    </source>
</evidence>
<dbReference type="SMART" id="SM00054">
    <property type="entry name" value="EFh"/>
    <property type="match status" value="4"/>
</dbReference>
<evidence type="ECO:0000313" key="13">
    <source>
        <dbReference type="Proteomes" id="UP000324585"/>
    </source>
</evidence>
<keyword evidence="7 8" id="KW-0067">ATP-binding</keyword>
<evidence type="ECO:0000256" key="9">
    <source>
        <dbReference type="SAM" id="MobiDB-lite"/>
    </source>
</evidence>
<dbReference type="GO" id="GO:0005509">
    <property type="term" value="F:calcium ion binding"/>
    <property type="evidence" value="ECO:0007669"/>
    <property type="project" value="InterPro"/>
</dbReference>
<dbReference type="SUPFAM" id="SSF56112">
    <property type="entry name" value="Protein kinase-like (PK-like)"/>
    <property type="match status" value="1"/>
</dbReference>
<dbReference type="InterPro" id="IPR018247">
    <property type="entry name" value="EF_Hand_1_Ca_BS"/>
</dbReference>
<dbReference type="PROSITE" id="PS00018">
    <property type="entry name" value="EF_HAND_1"/>
    <property type="match status" value="4"/>
</dbReference>
<feature type="binding site" evidence="8">
    <location>
        <position position="132"/>
    </location>
    <ligand>
        <name>ATP</name>
        <dbReference type="ChEBI" id="CHEBI:30616"/>
    </ligand>
</feature>
<feature type="domain" description="EF-hand" evidence="11">
    <location>
        <begin position="439"/>
        <end position="474"/>
    </location>
</feature>
<evidence type="ECO:0000256" key="3">
    <source>
        <dbReference type="ARBA" id="ARBA00022737"/>
    </source>
</evidence>
<feature type="domain" description="EF-hand" evidence="11">
    <location>
        <begin position="403"/>
        <end position="438"/>
    </location>
</feature>
<dbReference type="PRINTS" id="PR00450">
    <property type="entry name" value="RECOVERIN"/>
</dbReference>
<keyword evidence="2" id="KW-0808">Transferase</keyword>